<dbReference type="GO" id="GO:0044877">
    <property type="term" value="F:protein-containing complex binding"/>
    <property type="evidence" value="ECO:0007669"/>
    <property type="project" value="TreeGrafter"/>
</dbReference>
<dbReference type="AlphaFoldDB" id="A0A136LXV4"/>
<dbReference type="Pfam" id="PF13460">
    <property type="entry name" value="NAD_binding_10"/>
    <property type="match status" value="1"/>
</dbReference>
<dbReference type="InterPro" id="IPR051207">
    <property type="entry name" value="ComplexI_NDUFA9_subunit"/>
</dbReference>
<dbReference type="Proteomes" id="UP000070457">
    <property type="component" value="Unassembled WGS sequence"/>
</dbReference>
<dbReference type="PANTHER" id="PTHR12126">
    <property type="entry name" value="NADH-UBIQUINONE OXIDOREDUCTASE 39 KDA SUBUNIT-RELATED"/>
    <property type="match status" value="1"/>
</dbReference>
<proteinExistence type="predicted"/>
<dbReference type="STRING" id="1617426.TR69_WS6001000479"/>
<protein>
    <submittedName>
        <fullName evidence="2">NAD dependent epimerase/dehydratase family protein</fullName>
    </submittedName>
</protein>
<organism evidence="2 3">
    <name type="scientific">candidate division WS6 bacterium OLB20</name>
    <dbReference type="NCBI Taxonomy" id="1617426"/>
    <lineage>
        <taxon>Bacteria</taxon>
        <taxon>Candidatus Dojkabacteria</taxon>
    </lineage>
</organism>
<dbReference type="InterPro" id="IPR036291">
    <property type="entry name" value="NAD(P)-bd_dom_sf"/>
</dbReference>
<reference evidence="2 3" key="1">
    <citation type="submission" date="2015-02" db="EMBL/GenBank/DDBJ databases">
        <title>Improved understanding of the partial-nitritation anammox process through 23 genomes representing the majority of the microbial community.</title>
        <authorList>
            <person name="Speth D.R."/>
            <person name="In T Zandt M."/>
            <person name="Guerrero Cruz S."/>
            <person name="Jetten M.S."/>
            <person name="Dutilh B.E."/>
        </authorList>
    </citation>
    <scope>NUCLEOTIDE SEQUENCE [LARGE SCALE GENOMIC DNA]</scope>
    <source>
        <strain evidence="2">OLB20</strain>
    </source>
</reference>
<evidence type="ECO:0000313" key="2">
    <source>
        <dbReference type="EMBL" id="KXK26475.1"/>
    </source>
</evidence>
<dbReference type="PANTHER" id="PTHR12126:SF11">
    <property type="entry name" value="NADH DEHYDROGENASE [UBIQUINONE] 1 ALPHA SUBCOMPLEX SUBUNIT 9, MITOCHONDRIAL"/>
    <property type="match status" value="1"/>
</dbReference>
<comment type="caution">
    <text evidence="2">The sequence shown here is derived from an EMBL/GenBank/DDBJ whole genome shotgun (WGS) entry which is preliminary data.</text>
</comment>
<feature type="domain" description="NAD(P)-binding" evidence="1">
    <location>
        <begin position="11"/>
        <end position="145"/>
    </location>
</feature>
<dbReference type="Gene3D" id="3.40.50.720">
    <property type="entry name" value="NAD(P)-binding Rossmann-like Domain"/>
    <property type="match status" value="1"/>
</dbReference>
<dbReference type="InterPro" id="IPR016040">
    <property type="entry name" value="NAD(P)-bd_dom"/>
</dbReference>
<name>A0A136LXV4_9BACT</name>
<dbReference type="EMBL" id="JYNZ01000003">
    <property type="protein sequence ID" value="KXK26475.1"/>
    <property type="molecule type" value="Genomic_DNA"/>
</dbReference>
<evidence type="ECO:0000313" key="3">
    <source>
        <dbReference type="Proteomes" id="UP000070457"/>
    </source>
</evidence>
<sequence>MDINSEILVLGGTGFVGSHICDAIKASGLHPLVGSHRTQSRYESVFGSIADPGALTQQLKGRSISAVIYSIGLLQESRDATFADFHDSYVQNAIQLARQTGCKRFILISANGIDEADTPYALSKREGERHVMKSGLEWTIIRPSLVLGRSAGFSFATMLDLLTRSIVAPVPASTAMVQPVAASDLGMAVTLAIKTRATISKILPVCGPDVYRFSALVKRYAETAGRRVIVVPVPAALIQIASPVIRLAGLPASADQIKNARSREYFKRHKNLVRNRLQTPQRFS</sequence>
<evidence type="ECO:0000259" key="1">
    <source>
        <dbReference type="Pfam" id="PF13460"/>
    </source>
</evidence>
<dbReference type="SUPFAM" id="SSF51735">
    <property type="entry name" value="NAD(P)-binding Rossmann-fold domains"/>
    <property type="match status" value="1"/>
</dbReference>
<accession>A0A136LXV4</accession>
<gene>
    <name evidence="2" type="ORF">TR69_WS6001000479</name>
</gene>